<dbReference type="InterPro" id="IPR027417">
    <property type="entry name" value="P-loop_NTPase"/>
</dbReference>
<comment type="caution">
    <text evidence="2">The sequence shown here is derived from an EMBL/GenBank/DDBJ whole genome shotgun (WGS) entry which is preliminary data.</text>
</comment>
<sequence>MQYVRIRTRLDNTPLHVLAADNHSFFIVTSATRIRNLYTYLIDHRRPHVDGWLLDYLHFCRKVANVREALVAGHKLREHSAYTNTAFAESEDPWRAFAKQLIYEKTNGISSRGQSVLSWENFLRFIEENSFVLALEEMIKAPNRETFDGFSAAWEMVRQKHGASRNPLLINRTLAACTCDVSSTVNGADFETVFAWLVNEELIAPTDALEADWYDKNVHLMGCLHEVFAHEISMSDNDPKKIPEQLLSIFVWELSQNIANPFSLKKQVVKYGAPGTGKTYSAKQNSRLLFSIWQEKHGRIDPELKFDQCSEIVQFHPSYGYEDFIEGLRPVSTLEGSWQLRLQNGIFKRFCQRAGAWEIDVYQIPGDGPDLAAKWPELTLGQLKPHIGGSLQHPSWQNIATLDDSVKIADVTPPFFFIIDEINRAELSRVLGELMLCIEYRGTQGAISTQYAALNTGESTMLNTAGGPRFFIPHNVYLIGTMNTIDRSVESFDLALRRRFRWERIDPDISTLRYHLTQRDVLQANRSRPWAKLADNLEALNRAIRQTDILGPDYEIGHAYLMNLRYPNTLSCSEVRSRVWEDSIEPLLEEYLRGSGRAEGLMPEFRKAFGIA</sequence>
<dbReference type="SUPFAM" id="SSF52540">
    <property type="entry name" value="P-loop containing nucleoside triphosphate hydrolases"/>
    <property type="match status" value="1"/>
</dbReference>
<dbReference type="InterPro" id="IPR052934">
    <property type="entry name" value="Methyl-DNA_Rec/Restrict_Enz"/>
</dbReference>
<dbReference type="PANTHER" id="PTHR37291:SF1">
    <property type="entry name" value="TYPE IV METHYL-DIRECTED RESTRICTION ENZYME ECOKMCRB SUBUNIT"/>
    <property type="match status" value="1"/>
</dbReference>
<name>A0A4R7S4G9_9BACT</name>
<protein>
    <submittedName>
        <fullName evidence="2">5-methylcytosine-specific restriction protein B</fullName>
    </submittedName>
</protein>
<dbReference type="InterPro" id="IPR011704">
    <property type="entry name" value="ATPase_dyneun-rel_AAA"/>
</dbReference>
<dbReference type="Proteomes" id="UP000295662">
    <property type="component" value="Unassembled WGS sequence"/>
</dbReference>
<dbReference type="GO" id="GO:0016887">
    <property type="term" value="F:ATP hydrolysis activity"/>
    <property type="evidence" value="ECO:0007669"/>
    <property type="project" value="InterPro"/>
</dbReference>
<feature type="domain" description="ATPase dynein-related AAA" evidence="1">
    <location>
        <begin position="404"/>
        <end position="500"/>
    </location>
</feature>
<gene>
    <name evidence="2" type="ORF">EI77_01710</name>
</gene>
<dbReference type="PANTHER" id="PTHR37291">
    <property type="entry name" value="5-METHYLCYTOSINE-SPECIFIC RESTRICTION ENZYME B"/>
    <property type="match status" value="1"/>
</dbReference>
<dbReference type="AlphaFoldDB" id="A0A4R7S4G9"/>
<evidence type="ECO:0000313" key="2">
    <source>
        <dbReference type="EMBL" id="TDU73241.1"/>
    </source>
</evidence>
<reference evidence="2 3" key="1">
    <citation type="submission" date="2019-03" db="EMBL/GenBank/DDBJ databases">
        <title>Genomic Encyclopedia of Archaeal and Bacterial Type Strains, Phase II (KMG-II): from individual species to whole genera.</title>
        <authorList>
            <person name="Goeker M."/>
        </authorList>
    </citation>
    <scope>NUCLEOTIDE SEQUENCE [LARGE SCALE GENOMIC DNA]</scope>
    <source>
        <strain evidence="2 3">ATCC 25309</strain>
    </source>
</reference>
<dbReference type="GO" id="GO:0005524">
    <property type="term" value="F:ATP binding"/>
    <property type="evidence" value="ECO:0007669"/>
    <property type="project" value="InterPro"/>
</dbReference>
<evidence type="ECO:0000259" key="1">
    <source>
        <dbReference type="Pfam" id="PF07728"/>
    </source>
</evidence>
<dbReference type="Pfam" id="PF07728">
    <property type="entry name" value="AAA_5"/>
    <property type="match status" value="1"/>
</dbReference>
<proteinExistence type="predicted"/>
<evidence type="ECO:0000313" key="3">
    <source>
        <dbReference type="Proteomes" id="UP000295662"/>
    </source>
</evidence>
<dbReference type="Gene3D" id="3.40.50.300">
    <property type="entry name" value="P-loop containing nucleotide triphosphate hydrolases"/>
    <property type="match status" value="1"/>
</dbReference>
<keyword evidence="3" id="KW-1185">Reference proteome</keyword>
<organism evidence="2 3">
    <name type="scientific">Prosthecobacter fusiformis</name>
    <dbReference type="NCBI Taxonomy" id="48464"/>
    <lineage>
        <taxon>Bacteria</taxon>
        <taxon>Pseudomonadati</taxon>
        <taxon>Verrucomicrobiota</taxon>
        <taxon>Verrucomicrobiia</taxon>
        <taxon>Verrucomicrobiales</taxon>
        <taxon>Verrucomicrobiaceae</taxon>
        <taxon>Prosthecobacter</taxon>
    </lineage>
</organism>
<dbReference type="EMBL" id="SOCA01000002">
    <property type="protein sequence ID" value="TDU73241.1"/>
    <property type="molecule type" value="Genomic_DNA"/>
</dbReference>
<accession>A0A4R7S4G9</accession>